<evidence type="ECO:0000259" key="10">
    <source>
        <dbReference type="PROSITE" id="PS50071"/>
    </source>
</evidence>
<evidence type="ECO:0000256" key="3">
    <source>
        <dbReference type="ARBA" id="ARBA00023125"/>
    </source>
</evidence>
<keyword evidence="2" id="KW-0217">Developmental protein</keyword>
<name>A0ABN9ZD89_PIPNA</name>
<dbReference type="PANTHER" id="PTHR46294">
    <property type="entry name" value="SEGMENTATION PROTEIN EVEN-SKIPPED"/>
    <property type="match status" value="1"/>
</dbReference>
<evidence type="ECO:0000256" key="9">
    <source>
        <dbReference type="SAM" id="MobiDB-lite"/>
    </source>
</evidence>
<feature type="compositionally biased region" description="Gly residues" evidence="9">
    <location>
        <begin position="156"/>
        <end position="180"/>
    </location>
</feature>
<gene>
    <name evidence="11" type="ORF">MPIPNATIZW_LOCUS3032</name>
</gene>
<dbReference type="InterPro" id="IPR001356">
    <property type="entry name" value="HD"/>
</dbReference>
<dbReference type="SUPFAM" id="SSF46689">
    <property type="entry name" value="Homeodomain-like"/>
    <property type="match status" value="1"/>
</dbReference>
<dbReference type="InterPro" id="IPR052002">
    <property type="entry name" value="Even-skipped_HD"/>
</dbReference>
<evidence type="ECO:0000256" key="1">
    <source>
        <dbReference type="ARBA" id="ARBA00004123"/>
    </source>
</evidence>
<keyword evidence="3 7" id="KW-0238">DNA-binding</keyword>
<dbReference type="InterPro" id="IPR009057">
    <property type="entry name" value="Homeodomain-like_sf"/>
</dbReference>
<dbReference type="PRINTS" id="PR00024">
    <property type="entry name" value="HOMEOBOX"/>
</dbReference>
<evidence type="ECO:0000256" key="6">
    <source>
        <dbReference type="ARBA" id="ARBA00038449"/>
    </source>
</evidence>
<feature type="domain" description="Homeobox" evidence="10">
    <location>
        <begin position="188"/>
        <end position="248"/>
    </location>
</feature>
<evidence type="ECO:0000256" key="5">
    <source>
        <dbReference type="ARBA" id="ARBA00023242"/>
    </source>
</evidence>
<feature type="region of interest" description="Disordered" evidence="9">
    <location>
        <begin position="29"/>
        <end position="123"/>
    </location>
</feature>
<accession>A0ABN9ZD89</accession>
<keyword evidence="4 7" id="KW-0371">Homeobox</keyword>
<dbReference type="PROSITE" id="PS50071">
    <property type="entry name" value="HOMEOBOX_2"/>
    <property type="match status" value="1"/>
</dbReference>
<feature type="compositionally biased region" description="Low complexity" evidence="9">
    <location>
        <begin position="103"/>
        <end position="112"/>
    </location>
</feature>
<evidence type="ECO:0000256" key="2">
    <source>
        <dbReference type="ARBA" id="ARBA00022473"/>
    </source>
</evidence>
<dbReference type="InterPro" id="IPR020479">
    <property type="entry name" value="HD_metazoa"/>
</dbReference>
<dbReference type="PANTHER" id="PTHR46294:SF2">
    <property type="entry name" value="HOMEOBOX EVEN-SKIPPED HOMOLOG PROTEIN 1"/>
    <property type="match status" value="1"/>
</dbReference>
<evidence type="ECO:0000256" key="7">
    <source>
        <dbReference type="PROSITE-ProRule" id="PRU00108"/>
    </source>
</evidence>
<evidence type="ECO:0000313" key="11">
    <source>
        <dbReference type="EMBL" id="CAK6434726.1"/>
    </source>
</evidence>
<dbReference type="InterPro" id="IPR017970">
    <property type="entry name" value="Homeobox_CS"/>
</dbReference>
<dbReference type="CDD" id="cd00086">
    <property type="entry name" value="homeodomain"/>
    <property type="match status" value="1"/>
</dbReference>
<feature type="region of interest" description="Disordered" evidence="9">
    <location>
        <begin position="135"/>
        <end position="184"/>
    </location>
</feature>
<sequence>MESRKDMVMFLDGGQLGALVGKRVSGLSEAAGGTLPEPPEKTVPRGCRSPRAGPAASRERGGAGPEEEPADGLAGGAAGPGAEPRAAGAAGAAALGPGPPAPSAADSISGPGQPSSSDTESDFYEEIEVSCTPDCATGSAEYQHSKGPGSEALTGSPGGGGGGGGGEAPKSGGGGGGSQGGLACSASDQMRRYRTAFTREQIARLEKEFYRENYVSRPRRCELAAALNLPETTIKVWFQNRRMKDKRQRLAMTWPHPADPAFYTYMMSHAAAAGGLPYPFPSHLPLPYYPPVGLGASAPASPFGGPLRPLDTFRVLSPPYPRPELLCALRHPPLYPPAHGLGATAGPCSCLACHGGPANGLAPRTAAAASDFTCASSRSDSFLSFAPSVLSKASSVALDQREEVPLTR</sequence>
<dbReference type="Pfam" id="PF00046">
    <property type="entry name" value="Homeodomain"/>
    <property type="match status" value="1"/>
</dbReference>
<proteinExistence type="inferred from homology"/>
<comment type="similarity">
    <text evidence="6">Belongs to the even-skipped homeobox family.</text>
</comment>
<keyword evidence="5 7" id="KW-0539">Nucleus</keyword>
<dbReference type="EMBL" id="OY882868">
    <property type="protein sequence ID" value="CAK6434726.1"/>
    <property type="molecule type" value="Genomic_DNA"/>
</dbReference>
<evidence type="ECO:0000256" key="8">
    <source>
        <dbReference type="RuleBase" id="RU000682"/>
    </source>
</evidence>
<protein>
    <recommendedName>
        <fullName evidence="10">Homeobox domain-containing protein</fullName>
    </recommendedName>
</protein>
<dbReference type="Gene3D" id="1.10.10.60">
    <property type="entry name" value="Homeodomain-like"/>
    <property type="match status" value="1"/>
</dbReference>
<feature type="DNA-binding region" description="Homeobox" evidence="7">
    <location>
        <begin position="190"/>
        <end position="249"/>
    </location>
</feature>
<keyword evidence="12" id="KW-1185">Reference proteome</keyword>
<feature type="compositionally biased region" description="Low complexity" evidence="9">
    <location>
        <begin position="80"/>
        <end position="96"/>
    </location>
</feature>
<dbReference type="PROSITE" id="PS00027">
    <property type="entry name" value="HOMEOBOX_1"/>
    <property type="match status" value="1"/>
</dbReference>
<dbReference type="Proteomes" id="UP001314169">
    <property type="component" value="Chromosome 11"/>
</dbReference>
<evidence type="ECO:0000313" key="12">
    <source>
        <dbReference type="Proteomes" id="UP001314169"/>
    </source>
</evidence>
<evidence type="ECO:0000256" key="4">
    <source>
        <dbReference type="ARBA" id="ARBA00023155"/>
    </source>
</evidence>
<dbReference type="SMART" id="SM00389">
    <property type="entry name" value="HOX"/>
    <property type="match status" value="1"/>
</dbReference>
<reference evidence="11" key="1">
    <citation type="submission" date="2023-12" db="EMBL/GenBank/DDBJ databases">
        <authorList>
            <person name="Brown T."/>
        </authorList>
    </citation>
    <scope>NUCLEOTIDE SEQUENCE</scope>
</reference>
<comment type="subcellular location">
    <subcellularLocation>
        <location evidence="1 7 8">Nucleus</location>
    </subcellularLocation>
</comment>
<organism evidence="11 12">
    <name type="scientific">Pipistrellus nathusii</name>
    <name type="common">Nathusius' pipistrelle</name>
    <dbReference type="NCBI Taxonomy" id="59473"/>
    <lineage>
        <taxon>Eukaryota</taxon>
        <taxon>Metazoa</taxon>
        <taxon>Chordata</taxon>
        <taxon>Craniata</taxon>
        <taxon>Vertebrata</taxon>
        <taxon>Euteleostomi</taxon>
        <taxon>Mammalia</taxon>
        <taxon>Eutheria</taxon>
        <taxon>Laurasiatheria</taxon>
        <taxon>Chiroptera</taxon>
        <taxon>Yangochiroptera</taxon>
        <taxon>Vespertilionidae</taxon>
        <taxon>Pipistrellus</taxon>
    </lineage>
</organism>